<dbReference type="EMBL" id="MCFA01000023">
    <property type="protein sequence ID" value="ORY15745.1"/>
    <property type="molecule type" value="Genomic_DNA"/>
</dbReference>
<gene>
    <name evidence="2" type="ORF">BCR34DRAFT_465007</name>
</gene>
<feature type="region of interest" description="Disordered" evidence="1">
    <location>
        <begin position="1"/>
        <end position="88"/>
    </location>
</feature>
<proteinExistence type="predicted"/>
<organism evidence="2 3">
    <name type="scientific">Clohesyomyces aquaticus</name>
    <dbReference type="NCBI Taxonomy" id="1231657"/>
    <lineage>
        <taxon>Eukaryota</taxon>
        <taxon>Fungi</taxon>
        <taxon>Dikarya</taxon>
        <taxon>Ascomycota</taxon>
        <taxon>Pezizomycotina</taxon>
        <taxon>Dothideomycetes</taxon>
        <taxon>Pleosporomycetidae</taxon>
        <taxon>Pleosporales</taxon>
        <taxon>Lindgomycetaceae</taxon>
        <taxon>Clohesyomyces</taxon>
    </lineage>
</organism>
<evidence type="ECO:0000313" key="3">
    <source>
        <dbReference type="Proteomes" id="UP000193144"/>
    </source>
</evidence>
<protein>
    <submittedName>
        <fullName evidence="2">Uncharacterized protein</fullName>
    </submittedName>
</protein>
<evidence type="ECO:0000256" key="1">
    <source>
        <dbReference type="SAM" id="MobiDB-lite"/>
    </source>
</evidence>
<feature type="compositionally biased region" description="Polar residues" evidence="1">
    <location>
        <begin position="27"/>
        <end position="42"/>
    </location>
</feature>
<feature type="compositionally biased region" description="Basic and acidic residues" evidence="1">
    <location>
        <begin position="376"/>
        <end position="387"/>
    </location>
</feature>
<dbReference type="OrthoDB" id="3068835at2759"/>
<comment type="caution">
    <text evidence="2">The sequence shown here is derived from an EMBL/GenBank/DDBJ whole genome shotgun (WGS) entry which is preliminary data.</text>
</comment>
<evidence type="ECO:0000313" key="2">
    <source>
        <dbReference type="EMBL" id="ORY15745.1"/>
    </source>
</evidence>
<feature type="compositionally biased region" description="Gly residues" evidence="1">
    <location>
        <begin position="403"/>
        <end position="441"/>
    </location>
</feature>
<dbReference type="InterPro" id="IPR053221">
    <property type="entry name" value="Burnettramic_acid_biosynth"/>
</dbReference>
<keyword evidence="3" id="KW-1185">Reference proteome</keyword>
<feature type="region of interest" description="Disordered" evidence="1">
    <location>
        <begin position="356"/>
        <end position="445"/>
    </location>
</feature>
<dbReference type="STRING" id="1231657.A0A1Y2A134"/>
<accession>A0A1Y2A134</accession>
<reference evidence="2 3" key="1">
    <citation type="submission" date="2016-07" db="EMBL/GenBank/DDBJ databases">
        <title>Pervasive Adenine N6-methylation of Active Genes in Fungi.</title>
        <authorList>
            <consortium name="DOE Joint Genome Institute"/>
            <person name="Mondo S.J."/>
            <person name="Dannebaum R.O."/>
            <person name="Kuo R.C."/>
            <person name="Labutti K."/>
            <person name="Haridas S."/>
            <person name="Kuo A."/>
            <person name="Salamov A."/>
            <person name="Ahrendt S.R."/>
            <person name="Lipzen A."/>
            <person name="Sullivan W."/>
            <person name="Andreopoulos W.B."/>
            <person name="Clum A."/>
            <person name="Lindquist E."/>
            <person name="Daum C."/>
            <person name="Ramamoorthy G.K."/>
            <person name="Gryganskyi A."/>
            <person name="Culley D."/>
            <person name="Magnuson J.K."/>
            <person name="James T.Y."/>
            <person name="O'Malley M.A."/>
            <person name="Stajich J.E."/>
            <person name="Spatafora J.W."/>
            <person name="Visel A."/>
            <person name="Grigoriev I.V."/>
        </authorList>
    </citation>
    <scope>NUCLEOTIDE SEQUENCE [LARGE SCALE GENOMIC DNA]</scope>
    <source>
        <strain evidence="2 3">CBS 115471</strain>
    </source>
</reference>
<dbReference type="PANTHER" id="PTHR38887">
    <property type="entry name" value="CHROMOSOME 21, WHOLE GENOME SHOTGUN SEQUENCE"/>
    <property type="match status" value="1"/>
</dbReference>
<dbReference type="AlphaFoldDB" id="A0A1Y2A134"/>
<feature type="non-terminal residue" evidence="2">
    <location>
        <position position="519"/>
    </location>
</feature>
<sequence>MADNPAPPAHNAELLVDLQPPPPHSVAGSNPNMLFTPRSSTFPDDLSDDDQAFNPTPISSPGGPRYEDLPPSYDEAQQQALDDARAGRTPPSLLDLEVHRMVLTDGPAPPPPVRRTSLLDDPNAYEFEPENRSNARGLGTSVPVQQVGGIERIPVGVPDPTGALLTRALEFTKHEPDSDARFASRLTRVVAIPQQGTPESASMDGREGEPAQFMRAYAKALHSHSIRPAEFTEFLDGLNALCAATGITATELNDSLDERSSLVRNYIASTNESFFGPRGLKVSLKSLSSVVSSLQIPEDRGQRAGAIASALDEKSTDEQRAGALYPWVEKLETNVPASSSQMLVLREMSERLYLQTHPKPTTGVISKDAALGTSEKQSEAEDPDHSIPSETPGPIPGAFPFGPGRGPFGAIGNGPFGKPGNGPFGQLGNGPFGRPGSGPGRWGHWTQNQGNRGRWGNHGGCGDRGGPGRGLGGNRCGPGSNPMTAPAFPRPGETNNWAAWGESLGKWGEEFGKHMQQWG</sequence>
<dbReference type="Proteomes" id="UP000193144">
    <property type="component" value="Unassembled WGS sequence"/>
</dbReference>
<name>A0A1Y2A134_9PLEO</name>
<dbReference type="PANTHER" id="PTHR38887:SF1">
    <property type="entry name" value="RAS MODIFICATION PROTEIN ERF4"/>
    <property type="match status" value="1"/>
</dbReference>